<dbReference type="SMART" id="SM00646">
    <property type="entry name" value="Ami_3"/>
    <property type="match status" value="1"/>
</dbReference>
<dbReference type="PATRIC" id="fig|1461583.4.peg.510"/>
<evidence type="ECO:0000259" key="1">
    <source>
        <dbReference type="SMART" id="SM00646"/>
    </source>
</evidence>
<reference evidence="2" key="1">
    <citation type="submission" date="2014-07" db="EMBL/GenBank/DDBJ databases">
        <authorList>
            <person name="Urmite Genomes Urmite Genomes"/>
        </authorList>
    </citation>
    <scope>NUCLEOTIDE SEQUENCE</scope>
    <source>
        <strain evidence="2">13S34_air</strain>
    </source>
</reference>
<name>A0A078M1W8_9BACL</name>
<evidence type="ECO:0000313" key="2">
    <source>
        <dbReference type="EMBL" id="CEA00249.1"/>
    </source>
</evidence>
<feature type="domain" description="MurNAc-LAA" evidence="1">
    <location>
        <begin position="56"/>
        <end position="166"/>
    </location>
</feature>
<dbReference type="InterPro" id="IPR002508">
    <property type="entry name" value="MurNAc-LAA_cat"/>
</dbReference>
<dbReference type="GO" id="GO:0008745">
    <property type="term" value="F:N-acetylmuramoyl-L-alanine amidase activity"/>
    <property type="evidence" value="ECO:0007669"/>
    <property type="project" value="InterPro"/>
</dbReference>
<sequence>MKQITISAGHTRVSRGAVGLIDEWEEACRVRDEVARLTGAKVVVDNVTTTANANLTYLVRGHNATLRDVDVSIHFNASNGTTPQPIGVEVLYYSEAALAGRISAAIAEASGLRNRGAKDRKPLYFLRHTQRPAVLIEVCFVNSHEDVRLYRKHFAAICQAIAHTLQPKPALTTKATRLYHTHCQQLIEAGIASGAFLPVWRNRTISYSQFCELAVLAYFQPRER</sequence>
<dbReference type="PANTHER" id="PTHR30404:SF8">
    <property type="entry name" value="AUTOLYSIN PH-RELATED"/>
    <property type="match status" value="1"/>
</dbReference>
<dbReference type="AlphaFoldDB" id="A0A078M1W8"/>
<dbReference type="GO" id="GO:0030288">
    <property type="term" value="C:outer membrane-bounded periplasmic space"/>
    <property type="evidence" value="ECO:0007669"/>
    <property type="project" value="TreeGrafter"/>
</dbReference>
<protein>
    <submittedName>
        <fullName evidence="2">N-acetylmuramoyl-L-alanine amidase</fullName>
    </submittedName>
</protein>
<dbReference type="CDD" id="cd02696">
    <property type="entry name" value="MurNAc-LAA"/>
    <property type="match status" value="1"/>
</dbReference>
<gene>
    <name evidence="2" type="ORF">BN1050_00538</name>
</gene>
<dbReference type="InterPro" id="IPR050695">
    <property type="entry name" value="N-acetylmuramoyl_amidase_3"/>
</dbReference>
<organism evidence="2">
    <name type="scientific">Metalysinibacillus saudimassiliensis</name>
    <dbReference type="NCBI Taxonomy" id="1461583"/>
    <lineage>
        <taxon>Bacteria</taxon>
        <taxon>Bacillati</taxon>
        <taxon>Bacillota</taxon>
        <taxon>Bacilli</taxon>
        <taxon>Bacillales</taxon>
        <taxon>Caryophanaceae</taxon>
        <taxon>Metalysinibacillus</taxon>
    </lineage>
</organism>
<dbReference type="Gene3D" id="3.40.630.40">
    <property type="entry name" value="Zn-dependent exopeptidases"/>
    <property type="match status" value="1"/>
</dbReference>
<dbReference type="EMBL" id="LN483073">
    <property type="protein sequence ID" value="CEA00249.1"/>
    <property type="molecule type" value="Genomic_DNA"/>
</dbReference>
<accession>A0A078M1W8</accession>
<dbReference type="Pfam" id="PF01520">
    <property type="entry name" value="Amidase_3"/>
    <property type="match status" value="1"/>
</dbReference>
<dbReference type="PANTHER" id="PTHR30404">
    <property type="entry name" value="N-ACETYLMURAMOYL-L-ALANINE AMIDASE"/>
    <property type="match status" value="1"/>
</dbReference>
<dbReference type="SUPFAM" id="SSF53187">
    <property type="entry name" value="Zn-dependent exopeptidases"/>
    <property type="match status" value="1"/>
</dbReference>
<dbReference type="HOGENOM" id="CLU_1233790_0_0_9"/>
<dbReference type="GO" id="GO:0009253">
    <property type="term" value="P:peptidoglycan catabolic process"/>
    <property type="evidence" value="ECO:0007669"/>
    <property type="project" value="InterPro"/>
</dbReference>
<proteinExistence type="predicted"/>